<dbReference type="InterPro" id="IPR001002">
    <property type="entry name" value="Chitin-bd_1"/>
</dbReference>
<evidence type="ECO:0000256" key="3">
    <source>
        <dbReference type="SAM" id="SignalP"/>
    </source>
</evidence>
<protein>
    <recommendedName>
        <fullName evidence="4">Chitin-binding type-1 domain-containing protein</fullName>
    </recommendedName>
</protein>
<evidence type="ECO:0000313" key="6">
    <source>
        <dbReference type="Proteomes" id="UP000193689"/>
    </source>
</evidence>
<evidence type="ECO:0000259" key="4">
    <source>
        <dbReference type="PROSITE" id="PS50941"/>
    </source>
</evidence>
<dbReference type="Proteomes" id="UP000193689">
    <property type="component" value="Unassembled WGS sequence"/>
</dbReference>
<dbReference type="GeneID" id="63774066"/>
<feature type="chain" id="PRO_5012734150" description="Chitin-binding type-1 domain-containing protein" evidence="3">
    <location>
        <begin position="20"/>
        <end position="144"/>
    </location>
</feature>
<keyword evidence="2" id="KW-1015">Disulfide bond</keyword>
<feature type="signal peptide" evidence="3">
    <location>
        <begin position="1"/>
        <end position="19"/>
    </location>
</feature>
<evidence type="ECO:0000256" key="2">
    <source>
        <dbReference type="PROSITE-ProRule" id="PRU00261"/>
    </source>
</evidence>
<dbReference type="PROSITE" id="PS50941">
    <property type="entry name" value="CHIT_BIND_I_2"/>
    <property type="match status" value="2"/>
</dbReference>
<feature type="domain" description="Chitin-binding type-1" evidence="4">
    <location>
        <begin position="24"/>
        <end position="84"/>
    </location>
</feature>
<organism evidence="5 6">
    <name type="scientific">Pseudomassariella vexata</name>
    <dbReference type="NCBI Taxonomy" id="1141098"/>
    <lineage>
        <taxon>Eukaryota</taxon>
        <taxon>Fungi</taxon>
        <taxon>Dikarya</taxon>
        <taxon>Ascomycota</taxon>
        <taxon>Pezizomycotina</taxon>
        <taxon>Sordariomycetes</taxon>
        <taxon>Xylariomycetidae</taxon>
        <taxon>Amphisphaeriales</taxon>
        <taxon>Pseudomassariaceae</taxon>
        <taxon>Pseudomassariella</taxon>
    </lineage>
</organism>
<keyword evidence="3" id="KW-0732">Signal</keyword>
<dbReference type="InParanoid" id="A0A1Y2EIV4"/>
<dbReference type="GO" id="GO:0008061">
    <property type="term" value="F:chitin binding"/>
    <property type="evidence" value="ECO:0007669"/>
    <property type="project" value="UniProtKB-UniRule"/>
</dbReference>
<comment type="caution">
    <text evidence="5">The sequence shown here is derived from an EMBL/GenBank/DDBJ whole genome shotgun (WGS) entry which is preliminary data.</text>
</comment>
<feature type="disulfide bond" evidence="2">
    <location>
        <begin position="116"/>
        <end position="130"/>
    </location>
</feature>
<dbReference type="RefSeq" id="XP_040721085.1">
    <property type="nucleotide sequence ID" value="XM_040857854.1"/>
</dbReference>
<dbReference type="OrthoDB" id="1193027at2759"/>
<dbReference type="SUPFAM" id="SSF57016">
    <property type="entry name" value="Plant lectins/antimicrobial peptides"/>
    <property type="match status" value="2"/>
</dbReference>
<evidence type="ECO:0000313" key="5">
    <source>
        <dbReference type="EMBL" id="ORY71493.1"/>
    </source>
</evidence>
<name>A0A1Y2EIV4_9PEZI</name>
<dbReference type="Gene3D" id="3.30.60.10">
    <property type="entry name" value="Endochitinase-like"/>
    <property type="match status" value="2"/>
</dbReference>
<sequence length="144" mass="14860">MQFLTSKLAIIFLATAAWTATTPDGTCGNEKAGDNKAFTCTRELPCCSSYGYCGASDAYCLSSTGCQSAFSFSENNITSTACYAPRNGTVSPDGTCGRARAGVHGYKCPSTPDMECCSVAGWCGNTADHCAASNGCQASFGKCI</sequence>
<comment type="caution">
    <text evidence="2">Lacks conserved residue(s) required for the propagation of feature annotation.</text>
</comment>
<feature type="disulfide bond" evidence="2">
    <location>
        <begin position="46"/>
        <end position="60"/>
    </location>
</feature>
<keyword evidence="1 2" id="KW-0147">Chitin-binding</keyword>
<dbReference type="InterPro" id="IPR018371">
    <property type="entry name" value="Chitin-binding_1_CS"/>
</dbReference>
<dbReference type="PROSITE" id="PS00026">
    <property type="entry name" value="CHIT_BIND_I_1"/>
    <property type="match status" value="1"/>
</dbReference>
<gene>
    <name evidence="5" type="ORF">BCR38DRAFT_404575</name>
</gene>
<accession>A0A1Y2EIV4</accession>
<keyword evidence="6" id="KW-1185">Reference proteome</keyword>
<proteinExistence type="predicted"/>
<dbReference type="SMART" id="SM00270">
    <property type="entry name" value="ChtBD1"/>
    <property type="match status" value="2"/>
</dbReference>
<dbReference type="EMBL" id="MCFJ01000001">
    <property type="protein sequence ID" value="ORY71493.1"/>
    <property type="molecule type" value="Genomic_DNA"/>
</dbReference>
<feature type="domain" description="Chitin-binding type-1" evidence="4">
    <location>
        <begin position="93"/>
        <end position="144"/>
    </location>
</feature>
<dbReference type="InterPro" id="IPR036861">
    <property type="entry name" value="Endochitinase-like_sf"/>
</dbReference>
<dbReference type="Pfam" id="PF00187">
    <property type="entry name" value="Chitin_bind_1"/>
    <property type="match status" value="2"/>
</dbReference>
<dbReference type="AlphaFoldDB" id="A0A1Y2EIV4"/>
<reference evidence="5 6" key="1">
    <citation type="submission" date="2016-07" db="EMBL/GenBank/DDBJ databases">
        <title>Pervasive Adenine N6-methylation of Active Genes in Fungi.</title>
        <authorList>
            <consortium name="DOE Joint Genome Institute"/>
            <person name="Mondo S.J."/>
            <person name="Dannebaum R.O."/>
            <person name="Kuo R.C."/>
            <person name="Labutti K."/>
            <person name="Haridas S."/>
            <person name="Kuo A."/>
            <person name="Salamov A."/>
            <person name="Ahrendt S.R."/>
            <person name="Lipzen A."/>
            <person name="Sullivan W."/>
            <person name="Andreopoulos W.B."/>
            <person name="Clum A."/>
            <person name="Lindquist E."/>
            <person name="Daum C."/>
            <person name="Ramamoorthy G.K."/>
            <person name="Gryganskyi A."/>
            <person name="Culley D."/>
            <person name="Magnuson J.K."/>
            <person name="James T.Y."/>
            <person name="O'Malley M.A."/>
            <person name="Stajich J.E."/>
            <person name="Spatafora J.W."/>
            <person name="Visel A."/>
            <person name="Grigoriev I.V."/>
        </authorList>
    </citation>
    <scope>NUCLEOTIDE SEQUENCE [LARGE SCALE GENOMIC DNA]</scope>
    <source>
        <strain evidence="5 6">CBS 129021</strain>
    </source>
</reference>
<evidence type="ECO:0000256" key="1">
    <source>
        <dbReference type="ARBA" id="ARBA00022669"/>
    </source>
</evidence>